<gene>
    <name evidence="1" type="ORF">HELGO_WM14298</name>
</gene>
<evidence type="ECO:0000313" key="1">
    <source>
        <dbReference type="EMBL" id="CAA6808832.1"/>
    </source>
</evidence>
<reference evidence="1" key="1">
    <citation type="submission" date="2020-01" db="EMBL/GenBank/DDBJ databases">
        <authorList>
            <person name="Meier V. D."/>
            <person name="Meier V D."/>
        </authorList>
    </citation>
    <scope>NUCLEOTIDE SEQUENCE</scope>
    <source>
        <strain evidence="1">HLG_WM_MAG_02</strain>
    </source>
</reference>
<organism evidence="1">
    <name type="scientific">uncultured Sulfurovum sp</name>
    <dbReference type="NCBI Taxonomy" id="269237"/>
    <lineage>
        <taxon>Bacteria</taxon>
        <taxon>Pseudomonadati</taxon>
        <taxon>Campylobacterota</taxon>
        <taxon>Epsilonproteobacteria</taxon>
        <taxon>Campylobacterales</taxon>
        <taxon>Sulfurovaceae</taxon>
        <taxon>Sulfurovum</taxon>
        <taxon>environmental samples</taxon>
    </lineage>
</organism>
<accession>A0A6S6T0V7</accession>
<proteinExistence type="predicted"/>
<name>A0A6S6T0V7_9BACT</name>
<dbReference type="AlphaFoldDB" id="A0A6S6T0V7"/>
<protein>
    <recommendedName>
        <fullName evidence="2">Roadblock/LAMTOR2 domain-containing protein</fullName>
    </recommendedName>
</protein>
<evidence type="ECO:0008006" key="2">
    <source>
        <dbReference type="Google" id="ProtNLM"/>
    </source>
</evidence>
<sequence length="127" mass="13873">MLDFNEQMKKLKGVKGYLGAAILNNEGETLYLDEEGTNSDIAYSASVFNDAFLEIGESSMDIGFSTTNMLEARTADGHVFLVQRVEGTETMNTLTFFSIFKSTGNVPLAKMVITRSATKVLALISDI</sequence>
<dbReference type="EMBL" id="CACVAZ010000055">
    <property type="protein sequence ID" value="CAA6808832.1"/>
    <property type="molecule type" value="Genomic_DNA"/>
</dbReference>